<dbReference type="Proteomes" id="UP000660885">
    <property type="component" value="Unassembled WGS sequence"/>
</dbReference>
<feature type="transmembrane region" description="Helical" evidence="9">
    <location>
        <begin position="115"/>
        <end position="134"/>
    </location>
</feature>
<keyword evidence="5 9" id="KW-0812">Transmembrane</keyword>
<dbReference type="InterPro" id="IPR050297">
    <property type="entry name" value="LipidA_mod_glycosyltrf_83"/>
</dbReference>
<gene>
    <name evidence="10" type="ORF">JMJ56_11170</name>
</gene>
<accession>A0ABS1U1J6</accession>
<evidence type="ECO:0000256" key="5">
    <source>
        <dbReference type="ARBA" id="ARBA00022692"/>
    </source>
</evidence>
<name>A0ABS1U1J6_9PROT</name>
<sequence>MFDFPATTARSRYLDGFLAFVVLFGAALRVLPFAEARPLWHDEAMIALNLFRRSYQDLLLPLDYDQSAPVLWLFGTKFVIGLFGPGEMALRLIPLLAGIGSLVLFALTVRRSLDGVGAALAVTLFAIAMPLVYYAAEAKQYATDVLVVSLFLWLLAGRGQGILRSWGGVALLAVAGAVSVLLSLSAVFVLFGAGLALAARPLRERDGGAVLRLACIAAVWLLCFGAVSYLATSDSGTLVAAMRRYWSEWFIPPALFIPSRFIAAVRIMLQVPEGMGFPASSVMLLLLFAALGVYDIWQRSRVLVLFLALTLLGTVAASMAQFYPMTARFVLFLAPGLIYVLAAGVSFTLRMVPRLRWPVAGVVALLLGLMGFETAAHLRVTPAFAREEIDRSIADVVRRKQPDDLVYVYYAAVPAFQVYGKALTAAPGGVVYGRDMRSDWSYMLADMLRICGRRVWFLYSHPIDRNGVDDVRFFEFVAGKLGRVVERNISREAGAILIDLTEAGRCDAMRIEEPQRPWVPSHPGFRPLPPLPGES</sequence>
<protein>
    <submittedName>
        <fullName evidence="10">Glycosyltransferase family 39 protein</fullName>
    </submittedName>
</protein>
<evidence type="ECO:0000256" key="3">
    <source>
        <dbReference type="ARBA" id="ARBA00022676"/>
    </source>
</evidence>
<dbReference type="RefSeq" id="WP_202831681.1">
    <property type="nucleotide sequence ID" value="NZ_JAETWB010000003.1"/>
</dbReference>
<evidence type="ECO:0000256" key="7">
    <source>
        <dbReference type="ARBA" id="ARBA00023136"/>
    </source>
</evidence>
<organism evidence="10 11">
    <name type="scientific">Belnapia arida</name>
    <dbReference type="NCBI Taxonomy" id="2804533"/>
    <lineage>
        <taxon>Bacteria</taxon>
        <taxon>Pseudomonadati</taxon>
        <taxon>Pseudomonadota</taxon>
        <taxon>Alphaproteobacteria</taxon>
        <taxon>Acetobacterales</taxon>
        <taxon>Roseomonadaceae</taxon>
        <taxon>Belnapia</taxon>
    </lineage>
</organism>
<dbReference type="EMBL" id="JAETWB010000003">
    <property type="protein sequence ID" value="MBL6078568.1"/>
    <property type="molecule type" value="Genomic_DNA"/>
</dbReference>
<evidence type="ECO:0000313" key="11">
    <source>
        <dbReference type="Proteomes" id="UP000660885"/>
    </source>
</evidence>
<keyword evidence="7 9" id="KW-0472">Membrane</keyword>
<feature type="transmembrane region" description="Helical" evidence="9">
    <location>
        <begin position="169"/>
        <end position="197"/>
    </location>
</feature>
<proteinExistence type="predicted"/>
<evidence type="ECO:0000256" key="1">
    <source>
        <dbReference type="ARBA" id="ARBA00004651"/>
    </source>
</evidence>
<feature type="transmembrane region" description="Helical" evidence="9">
    <location>
        <begin position="303"/>
        <end position="322"/>
    </location>
</feature>
<evidence type="ECO:0000256" key="8">
    <source>
        <dbReference type="SAM" id="MobiDB-lite"/>
    </source>
</evidence>
<comment type="subcellular location">
    <subcellularLocation>
        <location evidence="1">Cell membrane</location>
        <topology evidence="1">Multi-pass membrane protein</topology>
    </subcellularLocation>
</comment>
<comment type="caution">
    <text evidence="10">The sequence shown here is derived from an EMBL/GenBank/DDBJ whole genome shotgun (WGS) entry which is preliminary data.</text>
</comment>
<feature type="transmembrane region" description="Helical" evidence="9">
    <location>
        <begin position="355"/>
        <end position="372"/>
    </location>
</feature>
<feature type="transmembrane region" description="Helical" evidence="9">
    <location>
        <begin position="329"/>
        <end position="349"/>
    </location>
</feature>
<evidence type="ECO:0000256" key="2">
    <source>
        <dbReference type="ARBA" id="ARBA00022475"/>
    </source>
</evidence>
<feature type="transmembrane region" description="Helical" evidence="9">
    <location>
        <begin position="12"/>
        <end position="31"/>
    </location>
</feature>
<feature type="transmembrane region" description="Helical" evidence="9">
    <location>
        <begin position="209"/>
        <end position="230"/>
    </location>
</feature>
<feature type="transmembrane region" description="Helical" evidence="9">
    <location>
        <begin position="276"/>
        <end position="297"/>
    </location>
</feature>
<feature type="transmembrane region" description="Helical" evidence="9">
    <location>
        <begin position="92"/>
        <end position="109"/>
    </location>
</feature>
<keyword evidence="11" id="KW-1185">Reference proteome</keyword>
<evidence type="ECO:0000256" key="9">
    <source>
        <dbReference type="SAM" id="Phobius"/>
    </source>
</evidence>
<evidence type="ECO:0000256" key="6">
    <source>
        <dbReference type="ARBA" id="ARBA00022989"/>
    </source>
</evidence>
<keyword evidence="3" id="KW-0328">Glycosyltransferase</keyword>
<feature type="compositionally biased region" description="Pro residues" evidence="8">
    <location>
        <begin position="526"/>
        <end position="535"/>
    </location>
</feature>
<keyword evidence="6 9" id="KW-1133">Transmembrane helix</keyword>
<evidence type="ECO:0000256" key="4">
    <source>
        <dbReference type="ARBA" id="ARBA00022679"/>
    </source>
</evidence>
<keyword evidence="4" id="KW-0808">Transferase</keyword>
<feature type="region of interest" description="Disordered" evidence="8">
    <location>
        <begin position="515"/>
        <end position="535"/>
    </location>
</feature>
<dbReference type="PANTHER" id="PTHR33908:SF11">
    <property type="entry name" value="MEMBRANE PROTEIN"/>
    <property type="match status" value="1"/>
</dbReference>
<keyword evidence="2" id="KW-1003">Cell membrane</keyword>
<dbReference type="PANTHER" id="PTHR33908">
    <property type="entry name" value="MANNOSYLTRANSFERASE YKCB-RELATED"/>
    <property type="match status" value="1"/>
</dbReference>
<reference evidence="10 11" key="1">
    <citation type="submission" date="2021-01" db="EMBL/GenBank/DDBJ databases">
        <title>Belnapia mucosa sp. nov. and Belnapia arida sp. nov., isolated from the Tabernas Desert (Almeria, Spain).</title>
        <authorList>
            <person name="Molina-Menor E."/>
            <person name="Vidal-Verdu A."/>
            <person name="Calonge A."/>
            <person name="Satari L."/>
            <person name="Pereto J."/>
            <person name="Porcar M."/>
        </authorList>
    </citation>
    <scope>NUCLEOTIDE SEQUENCE [LARGE SCALE GENOMIC DNA]</scope>
    <source>
        <strain evidence="10 11">T18</strain>
    </source>
</reference>
<evidence type="ECO:0000313" key="10">
    <source>
        <dbReference type="EMBL" id="MBL6078568.1"/>
    </source>
</evidence>